<evidence type="ECO:0000256" key="1">
    <source>
        <dbReference type="ARBA" id="ARBA00004141"/>
    </source>
</evidence>
<feature type="transmembrane region" description="Helical" evidence="9">
    <location>
        <begin position="115"/>
        <end position="131"/>
    </location>
</feature>
<name>A0A7I4Y495_HAECO</name>
<evidence type="ECO:0000256" key="4">
    <source>
        <dbReference type="ARBA" id="ARBA00022842"/>
    </source>
</evidence>
<dbReference type="PANTHER" id="PTHR24092:SF215">
    <property type="entry name" value="PHOSPHOLIPID-TRANSPORTING ATPASE"/>
    <property type="match status" value="1"/>
</dbReference>
<dbReference type="GO" id="GO:0016887">
    <property type="term" value="F:ATP hydrolysis activity"/>
    <property type="evidence" value="ECO:0007669"/>
    <property type="project" value="InterPro"/>
</dbReference>
<dbReference type="InterPro" id="IPR044492">
    <property type="entry name" value="P_typ_ATPase_HD_dom"/>
</dbReference>
<dbReference type="OrthoDB" id="377733at2759"/>
<dbReference type="PROSITE" id="PS00154">
    <property type="entry name" value="ATPASE_E1_E2"/>
    <property type="match status" value="1"/>
</dbReference>
<evidence type="ECO:0000256" key="5">
    <source>
        <dbReference type="ARBA" id="ARBA00022967"/>
    </source>
</evidence>
<dbReference type="InterPro" id="IPR001757">
    <property type="entry name" value="P_typ_ATPase"/>
</dbReference>
<reference evidence="13" key="1">
    <citation type="submission" date="2020-12" db="UniProtKB">
        <authorList>
            <consortium name="WormBaseParasite"/>
        </authorList>
    </citation>
    <scope>IDENTIFICATION</scope>
    <source>
        <strain evidence="13">MHco3</strain>
    </source>
</reference>
<feature type="domain" description="P-type ATPase C-terminal" evidence="11">
    <location>
        <begin position="965"/>
        <end position="1208"/>
    </location>
</feature>
<dbReference type="InterPro" id="IPR023299">
    <property type="entry name" value="ATPase_P-typ_cyto_dom_N"/>
</dbReference>
<evidence type="ECO:0000313" key="12">
    <source>
        <dbReference type="Proteomes" id="UP000025227"/>
    </source>
</evidence>
<feature type="transmembrane region" description="Helical" evidence="9">
    <location>
        <begin position="315"/>
        <end position="338"/>
    </location>
</feature>
<dbReference type="InterPro" id="IPR032630">
    <property type="entry name" value="P_typ_ATPase_c"/>
</dbReference>
<dbReference type="SFLD" id="SFLDG00002">
    <property type="entry name" value="C1.7:_P-type_atpase_like"/>
    <property type="match status" value="1"/>
</dbReference>
<comment type="subcellular location">
    <subcellularLocation>
        <location evidence="1">Membrane</location>
        <topology evidence="1">Multi-pass membrane protein</topology>
    </subcellularLocation>
</comment>
<feature type="transmembrane region" description="Helical" evidence="9">
    <location>
        <begin position="90"/>
        <end position="109"/>
    </location>
</feature>
<dbReference type="SUPFAM" id="SSF81665">
    <property type="entry name" value="Calcium ATPase, transmembrane domain M"/>
    <property type="match status" value="1"/>
</dbReference>
<keyword evidence="2 9" id="KW-0812">Transmembrane</keyword>
<feature type="region of interest" description="Disordered" evidence="8">
    <location>
        <begin position="1"/>
        <end position="20"/>
    </location>
</feature>
<dbReference type="Pfam" id="PF16209">
    <property type="entry name" value="PhoLip_ATPase_N"/>
    <property type="match status" value="1"/>
</dbReference>
<dbReference type="Gene3D" id="3.40.1110.10">
    <property type="entry name" value="Calcium-transporting ATPase, cytoplasmic domain N"/>
    <property type="match status" value="1"/>
</dbReference>
<dbReference type="GO" id="GO:0045332">
    <property type="term" value="P:phospholipid translocation"/>
    <property type="evidence" value="ECO:0007669"/>
    <property type="project" value="TreeGrafter"/>
</dbReference>
<evidence type="ECO:0000256" key="6">
    <source>
        <dbReference type="ARBA" id="ARBA00022989"/>
    </source>
</evidence>
<dbReference type="InterPro" id="IPR008250">
    <property type="entry name" value="ATPase_P-typ_transduc_dom_A_sf"/>
</dbReference>
<protein>
    <submittedName>
        <fullName evidence="13">Phospholipid-transporting ATPase VD</fullName>
    </submittedName>
</protein>
<dbReference type="InterPro" id="IPR036412">
    <property type="entry name" value="HAD-like_sf"/>
</dbReference>
<accession>A0A7I4Y495</accession>
<dbReference type="GO" id="GO:0005886">
    <property type="term" value="C:plasma membrane"/>
    <property type="evidence" value="ECO:0007669"/>
    <property type="project" value="TreeGrafter"/>
</dbReference>
<keyword evidence="6 9" id="KW-1133">Transmembrane helix</keyword>
<dbReference type="SUPFAM" id="SSF81653">
    <property type="entry name" value="Calcium ATPase, transduction domain A"/>
    <property type="match status" value="1"/>
</dbReference>
<feature type="compositionally biased region" description="Basic residues" evidence="8">
    <location>
        <begin position="1"/>
        <end position="11"/>
    </location>
</feature>
<dbReference type="Gene3D" id="3.40.50.1000">
    <property type="entry name" value="HAD superfamily/HAD-like"/>
    <property type="match status" value="1"/>
</dbReference>
<dbReference type="InterPro" id="IPR023298">
    <property type="entry name" value="ATPase_P-typ_TM_dom_sf"/>
</dbReference>
<dbReference type="InterPro" id="IPR032631">
    <property type="entry name" value="P-type_ATPase_N"/>
</dbReference>
<evidence type="ECO:0000259" key="11">
    <source>
        <dbReference type="Pfam" id="PF16212"/>
    </source>
</evidence>
<dbReference type="SFLD" id="SFLDS00003">
    <property type="entry name" value="Haloacid_Dehalogenase"/>
    <property type="match status" value="1"/>
</dbReference>
<dbReference type="Pfam" id="PF16212">
    <property type="entry name" value="PhoLip_ATPase_C"/>
    <property type="match status" value="1"/>
</dbReference>
<dbReference type="GO" id="GO:0140326">
    <property type="term" value="F:ATPase-coupled intramembrane lipid transporter activity"/>
    <property type="evidence" value="ECO:0007669"/>
    <property type="project" value="TreeGrafter"/>
</dbReference>
<feature type="transmembrane region" description="Helical" evidence="9">
    <location>
        <begin position="1079"/>
        <end position="1101"/>
    </location>
</feature>
<evidence type="ECO:0000259" key="10">
    <source>
        <dbReference type="Pfam" id="PF16209"/>
    </source>
</evidence>
<keyword evidence="5" id="KW-1278">Translocase</keyword>
<dbReference type="GO" id="GO:0046872">
    <property type="term" value="F:metal ion binding"/>
    <property type="evidence" value="ECO:0007669"/>
    <property type="project" value="UniProtKB-KW"/>
</dbReference>
<dbReference type="SUPFAM" id="SSF56784">
    <property type="entry name" value="HAD-like"/>
    <property type="match status" value="1"/>
</dbReference>
<dbReference type="FunFam" id="2.70.150.10:FF:000054">
    <property type="entry name" value="Phospholipid-transporting ATPase"/>
    <property type="match status" value="1"/>
</dbReference>
<organism evidence="12 13">
    <name type="scientific">Haemonchus contortus</name>
    <name type="common">Barber pole worm</name>
    <dbReference type="NCBI Taxonomy" id="6289"/>
    <lineage>
        <taxon>Eukaryota</taxon>
        <taxon>Metazoa</taxon>
        <taxon>Ecdysozoa</taxon>
        <taxon>Nematoda</taxon>
        <taxon>Chromadorea</taxon>
        <taxon>Rhabditida</taxon>
        <taxon>Rhabditina</taxon>
        <taxon>Rhabditomorpha</taxon>
        <taxon>Strongyloidea</taxon>
        <taxon>Trichostrongylidae</taxon>
        <taxon>Haemonchus</taxon>
    </lineage>
</organism>
<dbReference type="Pfam" id="PF13246">
    <property type="entry name" value="Cation_ATPase"/>
    <property type="match status" value="1"/>
</dbReference>
<dbReference type="SFLD" id="SFLDF00027">
    <property type="entry name" value="p-type_atpase"/>
    <property type="match status" value="1"/>
</dbReference>
<feature type="transmembrane region" description="Helical" evidence="9">
    <location>
        <begin position="1176"/>
        <end position="1195"/>
    </location>
</feature>
<dbReference type="InterPro" id="IPR023214">
    <property type="entry name" value="HAD_sf"/>
</dbReference>
<proteinExistence type="predicted"/>
<dbReference type="PRINTS" id="PR00119">
    <property type="entry name" value="CATATPASE"/>
</dbReference>
<dbReference type="InterPro" id="IPR018303">
    <property type="entry name" value="ATPase_P-typ_P_site"/>
</dbReference>
<dbReference type="PANTHER" id="PTHR24092">
    <property type="entry name" value="PROBABLE PHOSPHOLIPID-TRANSPORTING ATPASE"/>
    <property type="match status" value="1"/>
</dbReference>
<evidence type="ECO:0000313" key="13">
    <source>
        <dbReference type="WBParaSite" id="HCON_00041380-00001"/>
    </source>
</evidence>
<evidence type="ECO:0000256" key="8">
    <source>
        <dbReference type="SAM" id="MobiDB-lite"/>
    </source>
</evidence>
<dbReference type="Proteomes" id="UP000025227">
    <property type="component" value="Unplaced"/>
</dbReference>
<dbReference type="NCBIfam" id="TIGR01494">
    <property type="entry name" value="ATPase_P-type"/>
    <property type="match status" value="1"/>
</dbReference>
<evidence type="ECO:0000256" key="2">
    <source>
        <dbReference type="ARBA" id="ARBA00022692"/>
    </source>
</evidence>
<keyword evidence="12" id="KW-1185">Reference proteome</keyword>
<dbReference type="SUPFAM" id="SSF81660">
    <property type="entry name" value="Metal cation-transporting ATPase, ATP-binding domain N"/>
    <property type="match status" value="1"/>
</dbReference>
<keyword evidence="4" id="KW-0460">Magnesium</keyword>
<dbReference type="WBParaSite" id="HCON_00041380-00001">
    <property type="protein sequence ID" value="HCON_00041380-00001"/>
    <property type="gene ID" value="HCON_00041380"/>
</dbReference>
<dbReference type="GO" id="GO:0005524">
    <property type="term" value="F:ATP binding"/>
    <property type="evidence" value="ECO:0007669"/>
    <property type="project" value="InterPro"/>
</dbReference>
<sequence length="1216" mass="137677">MIVSRHMHKRSSSQWVPPSAPLHNPITILRGRSSREKGSRMIQPNHMFDEPRYDLSNFHKFTDNAITTTKYGLFTFIPYNIFHQMTTKYANMYFLFIAVLNFCPVFGAFTKFLGLIPIGFVLCTTLVKDGFEDFRRWRYDSKINLKTCHVWDRERHMFRKMYWKHILVGDFVHVSNEQEIPADVLFLRSSDENGTCYVETCNLDGETSLKQRLVPRHYLPFSQKGNDFTPPNFTGTVFCEPPDPAIYTIRAKIERAPGSFELITKDNMLLRGSRLRNTTFIEGIVLYAGHDTKVMMNNGRAPHKISGIELLTNRFIVLCMIILTAMVVGSSLMSGIWLGDHPLSDNDANVTISPYVAWNSPKPVIDGVYGIGSFIICYQVIVPISLYITVEIIKIAQIFFLSQDIDLYDPDMDRAIDCRSLNIPEELGQISHVLSDKTGTLTENIMIFRNCAFDSVDYGPDRGLTESDPTKPVVCVALQDRVKSEWPTNTHMKHFFLNMVLNNSVVVNKVPHHDALEVGFFEHDVYNIGNSSFYDITAEQFKEMVEQFKSQTALTPVARPEQIGSCLSEIPEDSEVDSTIGGFSTLPSPTTPNFDSDPVEIPASVSRVSSFSKFVKRNLISPIITPITSLLPYDSIRKRHETVVVNDFCPYEAESPDELAIIMGASLYGFKLEDKSATHTIIGVPGGAQERYEVLQVFPFHAERKRMSVVVKTPSGPLLYCKGADSAILSGLRRPTEAESIHGSSLKERLDEYSCRGLRTLAFAMRLLDQQQWEEFLESYRFVMSISSNDRDQLLSQKADEIEKELELLGVTGIEDRLQDGVEETIVALREAGMQVWVLTGDKLETAENIARSCGLFAPRLVTWKIETREDLSSIRGDGYNLVLSPQATHLAKLGDEGLLTVLRRAKSVLCYRMTPSEKAEIVKCVKTHLKGRVLTIGDGANDVPMIQAAHVGIGIVGKEGMQAAMACDFAIVRFQFLRRLLLVHGHWCYDRLSLTFLYFLYKNTNNVFLLFFFQLYNGWSASFNTDPVYSILYPIIFSSLQPIVVGVIDQDASADELLSNPVLYSPGRKGTKYTYQLFAINTIDGIWQAAVVFFTPFLTFTGQECGLWLFGFYIASGMMFTNTAHLAVEVRCWNIPLAAVFIFFIALHFGFFILYGFVSQPQWLFDAPIHVPNQAMMTLDFWLVMAITTIIAIFPRFASRCLWNTLYSKEDQKKK</sequence>
<feature type="transmembrane region" description="Helical" evidence="9">
    <location>
        <begin position="1136"/>
        <end position="1156"/>
    </location>
</feature>
<evidence type="ECO:0000256" key="9">
    <source>
        <dbReference type="SAM" id="Phobius"/>
    </source>
</evidence>
<dbReference type="Gene3D" id="2.70.150.10">
    <property type="entry name" value="Calcium-transporting ATPase, cytoplasmic transduction domain A"/>
    <property type="match status" value="1"/>
</dbReference>
<feature type="domain" description="P-type ATPase N-terminal" evidence="10">
    <location>
        <begin position="59"/>
        <end position="112"/>
    </location>
</feature>
<keyword evidence="7 9" id="KW-0472">Membrane</keyword>
<dbReference type="AlphaFoldDB" id="A0A7I4Y495"/>
<evidence type="ECO:0000256" key="3">
    <source>
        <dbReference type="ARBA" id="ARBA00022723"/>
    </source>
</evidence>
<feature type="transmembrane region" description="Helical" evidence="9">
    <location>
        <begin position="1107"/>
        <end position="1129"/>
    </location>
</feature>
<keyword evidence="3" id="KW-0479">Metal-binding</keyword>
<evidence type="ECO:0000256" key="7">
    <source>
        <dbReference type="ARBA" id="ARBA00023136"/>
    </source>
</evidence>
<feature type="transmembrane region" description="Helical" evidence="9">
    <location>
        <begin position="368"/>
        <end position="390"/>
    </location>
</feature>